<comment type="caution">
    <text evidence="1">The sequence shown here is derived from an EMBL/GenBank/DDBJ whole genome shotgun (WGS) entry which is preliminary data.</text>
</comment>
<dbReference type="PANTHER" id="PTHR35020">
    <property type="entry name" value="N-ACETYLGLUCOSAMINE-INDUCED PROTEIN 1"/>
    <property type="match status" value="1"/>
</dbReference>
<evidence type="ECO:0008006" key="3">
    <source>
        <dbReference type="Google" id="ProtNLM"/>
    </source>
</evidence>
<dbReference type="Pfam" id="PF12239">
    <property type="entry name" value="DUF3605"/>
    <property type="match status" value="1"/>
</dbReference>
<proteinExistence type="predicted"/>
<evidence type="ECO:0000313" key="2">
    <source>
        <dbReference type="Proteomes" id="UP001166286"/>
    </source>
</evidence>
<dbReference type="EMBL" id="JAFEKC020000019">
    <property type="protein sequence ID" value="KAK0509059.1"/>
    <property type="molecule type" value="Genomic_DNA"/>
</dbReference>
<protein>
    <recommendedName>
        <fullName evidence="3">N-acetylglucosamine-induced protein 1</fullName>
    </recommendedName>
</protein>
<sequence>MAETKTSESLPYWLVNVPKPQWPAECPDFLRDISERNKAMISVLESEFRRLTWPEVQELVKTNEIDKFRRSPLDQRRYKQFVYGLNKQYGSVTDFVREERLKWNDIEPSKAAPFQDPNDIKILYNDWPYGIDKSIVHLVVWTKFVLEDDPETDDLTPKMRKDIDEYVVRTFGSRVPPDKIIWFKNWGSIKSIHGLEHFHVMLKDPDGDFLREITNGDVAVSDQLP</sequence>
<dbReference type="PANTHER" id="PTHR35020:SF4">
    <property type="entry name" value="N-ACETYLGLUCOSAMINE-INDUCED PROTEIN 1"/>
    <property type="match status" value="1"/>
</dbReference>
<organism evidence="1 2">
    <name type="scientific">Cladonia borealis</name>
    <dbReference type="NCBI Taxonomy" id="184061"/>
    <lineage>
        <taxon>Eukaryota</taxon>
        <taxon>Fungi</taxon>
        <taxon>Dikarya</taxon>
        <taxon>Ascomycota</taxon>
        <taxon>Pezizomycotina</taxon>
        <taxon>Lecanoromycetes</taxon>
        <taxon>OSLEUM clade</taxon>
        <taxon>Lecanoromycetidae</taxon>
        <taxon>Lecanorales</taxon>
        <taxon>Lecanorineae</taxon>
        <taxon>Cladoniaceae</taxon>
        <taxon>Cladonia</taxon>
    </lineage>
</organism>
<dbReference type="GO" id="GO:0006044">
    <property type="term" value="P:N-acetylglucosamine metabolic process"/>
    <property type="evidence" value="ECO:0007669"/>
    <property type="project" value="TreeGrafter"/>
</dbReference>
<dbReference type="InterPro" id="IPR022036">
    <property type="entry name" value="DUF3605"/>
</dbReference>
<dbReference type="AlphaFoldDB" id="A0AA39QW73"/>
<keyword evidence="2" id="KW-1185">Reference proteome</keyword>
<gene>
    <name evidence="1" type="ORF">JMJ35_008430</name>
</gene>
<dbReference type="Proteomes" id="UP001166286">
    <property type="component" value="Unassembled WGS sequence"/>
</dbReference>
<reference evidence="1" key="1">
    <citation type="submission" date="2023-03" db="EMBL/GenBank/DDBJ databases">
        <title>Complete genome of Cladonia borealis.</title>
        <authorList>
            <person name="Park H."/>
        </authorList>
    </citation>
    <scope>NUCLEOTIDE SEQUENCE</scope>
    <source>
        <strain evidence="1">ANT050790</strain>
    </source>
</reference>
<name>A0AA39QW73_9LECA</name>
<evidence type="ECO:0000313" key="1">
    <source>
        <dbReference type="EMBL" id="KAK0509059.1"/>
    </source>
</evidence>
<accession>A0AA39QW73</accession>
<dbReference type="GO" id="GO:0005737">
    <property type="term" value="C:cytoplasm"/>
    <property type="evidence" value="ECO:0007669"/>
    <property type="project" value="TreeGrafter"/>
</dbReference>